<dbReference type="Pfam" id="PF16403">
    <property type="entry name" value="Bact_surface_Ig-like"/>
    <property type="match status" value="1"/>
</dbReference>
<reference evidence="5 6" key="1">
    <citation type="submission" date="2017-10" db="EMBL/GenBank/DDBJ databases">
        <title>Bifidobacterium genomics.</title>
        <authorList>
            <person name="Lugli G.A."/>
            <person name="Milani C."/>
            <person name="Mancabelli L."/>
        </authorList>
    </citation>
    <scope>NUCLEOTIDE SEQUENCE [LARGE SCALE GENOMIC DNA]</scope>
    <source>
        <strain evidence="5 6">1460B</strain>
    </source>
</reference>
<feature type="domain" description="Pesticidal crystal protein Cry22Aa Ig-like" evidence="4">
    <location>
        <begin position="1085"/>
        <end position="1155"/>
    </location>
</feature>
<dbReference type="Proteomes" id="UP000233731">
    <property type="component" value="Unassembled WGS sequence"/>
</dbReference>
<dbReference type="SUPFAM" id="SSF75005">
    <property type="entry name" value="Arabinanase/levansucrase/invertase"/>
    <property type="match status" value="1"/>
</dbReference>
<dbReference type="PANTHER" id="PTHR22925">
    <property type="entry name" value="GLYCOSYL HYDROLASE 43 FAMILY MEMBER"/>
    <property type="match status" value="1"/>
</dbReference>
<evidence type="ECO:0000256" key="1">
    <source>
        <dbReference type="SAM" id="MobiDB-lite"/>
    </source>
</evidence>
<accession>A0A2N3RC93</accession>
<feature type="chain" id="PRO_5039080998" evidence="3">
    <location>
        <begin position="29"/>
        <end position="1238"/>
    </location>
</feature>
<keyword evidence="3" id="KW-0732">Signal</keyword>
<sequence>MKLNRRNILGFAAAVVALALLSPGSAAMAVQEKTEQSGSAGFSRLKTAQDDDLRTILDTTRVEDLQPLASGHRSDDQSTAPYDHVEPNKDDVDRLKHARSVAEGVLASGSADEGEKDRAGKDLKQAFAAVRFIYHYTAVTGTNGDRIFDNKGDLLQTHGAGIQRVSAALLPAADRGLDADGDGYVYVMCGEDKTDGLIAHGVRIYYSDDLCNWVDKGLGFQTYQGDKDLAGKLAGSDRVYQRYYNVANLESDPDYTNIYGQDFKAFSTDTSNANISGPQQALDYLLWDLKALKGDGSDPKKSSCVFERPKMVYSPTTKRWVIWFHADGPRYGNEATATYSKAKAGVAISEGSDPAGPYKYLGSFRMSPGANAGNPGMARDMNLYVDSGKDQNHDGVDDAYLVYSSNENRDLTISLLDKTYTKLVEPNARQQKGVDVSAGDTYNIVASNSKESPAPFKWNGRYYIIYSGTTGWAPNENKYAISQGDDFLGPYSEVGTPFVKGERWNQNPANSFSTQSSSVIPYDPAHGVFLYWGDRWFNPDTGNDISQSRYVMTPMQLVNGHVQVLPAADWKLSGMDKYQAIDVVNANLPTESSSVSRIVAALPKSLGIRVGGQTAIRQATVNWEPYFGTDRPYGQVTFKGKLPEYQNAPISFTASIYPENSRLFIDAGSAPSNESSYYRKLKTKAPRLMNADRSDQEYTAQGKWGLSSRIGSDVEAYETSQNGIYETGYWAKSGKDIRYQADLPAGTYTVQAGYQEWWNNKRQTEFSVVCHDKTIGKTNIVPVQAGNATDPITFTLEHTDSVTFLTRSTGGGDPLLSWIGVSAQDDDQVVSVQQVQGIRTFKQGSQPGLPDKVSVSKANGKSEERTVHWLIDASSLTLYAPTEVLGTVEGTTLPARASIQEVEDGLSYFIDVNGGESSPTYNALTALYDGKLANGSADQGFDDLWGNTSGNYGTKADDNADPYESGVFAGADGKKGNLSYKVLLAPGEHQVSFGFHDWWSQSRPTVISYSYDGLPASRAENRLTTATVDGGRTIASGKIKIPQGWNKVVTFTLDSSTGTGPILNWISIKGSLPLGPVPVQQRPVISGASNVKIDQGSNFDPKAGVTAVDSLEGDLTGAIQVQASVNSANTGQYAIDYTVANSRGKQASEKRIVTVSPVGGSSSNKPRDPADSSGIKPGKGAGVKHKTGTHKHSEGSRLSETGSNTEFFLVMAALSMLSALVCFGLIPHIRRHRMEGKG</sequence>
<dbReference type="EMBL" id="PCHJ01000011">
    <property type="protein sequence ID" value="PKV10097.1"/>
    <property type="molecule type" value="Genomic_DNA"/>
</dbReference>
<evidence type="ECO:0000256" key="3">
    <source>
        <dbReference type="SAM" id="SignalP"/>
    </source>
</evidence>
<feature type="region of interest" description="Disordered" evidence="1">
    <location>
        <begin position="1146"/>
        <end position="1200"/>
    </location>
</feature>
<feature type="region of interest" description="Disordered" evidence="1">
    <location>
        <begin position="66"/>
        <end position="94"/>
    </location>
</feature>
<dbReference type="InterPro" id="IPR032179">
    <property type="entry name" value="Cry22Aa_Ig-like"/>
</dbReference>
<organism evidence="5 6">
    <name type="scientific">Bifidobacterium asteroides</name>
    <dbReference type="NCBI Taxonomy" id="1684"/>
    <lineage>
        <taxon>Bacteria</taxon>
        <taxon>Bacillati</taxon>
        <taxon>Actinomycetota</taxon>
        <taxon>Actinomycetes</taxon>
        <taxon>Bifidobacteriales</taxon>
        <taxon>Bifidobacteriaceae</taxon>
        <taxon>Bifidobacterium</taxon>
    </lineage>
</organism>
<keyword evidence="2" id="KW-1133">Transmembrane helix</keyword>
<dbReference type="GO" id="GO:0016787">
    <property type="term" value="F:hydrolase activity"/>
    <property type="evidence" value="ECO:0007669"/>
    <property type="project" value="UniProtKB-KW"/>
</dbReference>
<comment type="caution">
    <text evidence="5">The sequence shown here is derived from an EMBL/GenBank/DDBJ whole genome shotgun (WGS) entry which is preliminary data.</text>
</comment>
<keyword evidence="2" id="KW-0812">Transmembrane</keyword>
<dbReference type="InterPro" id="IPR006311">
    <property type="entry name" value="TAT_signal"/>
</dbReference>
<dbReference type="GO" id="GO:0005975">
    <property type="term" value="P:carbohydrate metabolic process"/>
    <property type="evidence" value="ECO:0007669"/>
    <property type="project" value="UniProtKB-ARBA"/>
</dbReference>
<evidence type="ECO:0000313" key="6">
    <source>
        <dbReference type="Proteomes" id="UP000233731"/>
    </source>
</evidence>
<dbReference type="Gene3D" id="2.60.120.430">
    <property type="entry name" value="Galactose-binding lectin"/>
    <property type="match status" value="1"/>
</dbReference>
<feature type="transmembrane region" description="Helical" evidence="2">
    <location>
        <begin position="1207"/>
        <end position="1226"/>
    </location>
</feature>
<feature type="compositionally biased region" description="Basic and acidic residues" evidence="1">
    <location>
        <begin position="83"/>
        <end position="94"/>
    </location>
</feature>
<name>A0A2N3RC93_9BIFI</name>
<dbReference type="PROSITE" id="PS51318">
    <property type="entry name" value="TAT"/>
    <property type="match status" value="1"/>
</dbReference>
<protein>
    <submittedName>
        <fullName evidence="5">Glycosyl hydrolase family 32</fullName>
    </submittedName>
</protein>
<dbReference type="Gene3D" id="2.60.40.10">
    <property type="entry name" value="Immunoglobulins"/>
    <property type="match status" value="1"/>
</dbReference>
<dbReference type="InterPro" id="IPR023296">
    <property type="entry name" value="Glyco_hydro_beta-prop_sf"/>
</dbReference>
<proteinExistence type="predicted"/>
<keyword evidence="5" id="KW-0378">Hydrolase</keyword>
<evidence type="ECO:0000313" key="5">
    <source>
        <dbReference type="EMBL" id="PKV10097.1"/>
    </source>
</evidence>
<dbReference type="Gene3D" id="2.115.10.20">
    <property type="entry name" value="Glycosyl hydrolase domain, family 43"/>
    <property type="match status" value="1"/>
</dbReference>
<evidence type="ECO:0000259" key="4">
    <source>
        <dbReference type="Pfam" id="PF16403"/>
    </source>
</evidence>
<dbReference type="AlphaFoldDB" id="A0A2N3RC93"/>
<feature type="signal peptide" evidence="3">
    <location>
        <begin position="1"/>
        <end position="28"/>
    </location>
</feature>
<dbReference type="InterPro" id="IPR013783">
    <property type="entry name" value="Ig-like_fold"/>
</dbReference>
<evidence type="ECO:0000256" key="2">
    <source>
        <dbReference type="SAM" id="Phobius"/>
    </source>
</evidence>
<keyword evidence="2" id="KW-0472">Membrane</keyword>
<dbReference type="PANTHER" id="PTHR22925:SF3">
    <property type="entry name" value="GLYCOSYL HYDROLASE FAMILY PROTEIN 43"/>
    <property type="match status" value="1"/>
</dbReference>
<gene>
    <name evidence="5" type="ORF">CQR44_0398</name>
</gene>